<feature type="compositionally biased region" description="Polar residues" evidence="2">
    <location>
        <begin position="909"/>
        <end position="939"/>
    </location>
</feature>
<feature type="compositionally biased region" description="Pro residues" evidence="2">
    <location>
        <begin position="827"/>
        <end position="840"/>
    </location>
</feature>
<feature type="region of interest" description="Disordered" evidence="2">
    <location>
        <begin position="909"/>
        <end position="949"/>
    </location>
</feature>
<name>A0A0M9FXZ8_LEPPY</name>
<dbReference type="GeneID" id="26906812"/>
<proteinExistence type="predicted"/>
<dbReference type="RefSeq" id="XP_015656859.1">
    <property type="nucleotide sequence ID" value="XM_015804881.1"/>
</dbReference>
<protein>
    <submittedName>
        <fullName evidence="3">Uncharacterized protein</fullName>
    </submittedName>
</protein>
<feature type="compositionally biased region" description="Polar residues" evidence="2">
    <location>
        <begin position="755"/>
        <end position="768"/>
    </location>
</feature>
<dbReference type="OMA" id="HRWVRYF"/>
<feature type="compositionally biased region" description="Basic residues" evidence="2">
    <location>
        <begin position="265"/>
        <end position="278"/>
    </location>
</feature>
<accession>A0A0M9FXZ8</accession>
<evidence type="ECO:0000256" key="2">
    <source>
        <dbReference type="SAM" id="MobiDB-lite"/>
    </source>
</evidence>
<organism evidence="3 4">
    <name type="scientific">Leptomonas pyrrhocoris</name>
    <name type="common">Firebug parasite</name>
    <dbReference type="NCBI Taxonomy" id="157538"/>
    <lineage>
        <taxon>Eukaryota</taxon>
        <taxon>Discoba</taxon>
        <taxon>Euglenozoa</taxon>
        <taxon>Kinetoplastea</taxon>
        <taxon>Metakinetoplastina</taxon>
        <taxon>Trypanosomatida</taxon>
        <taxon>Trypanosomatidae</taxon>
        <taxon>Leishmaniinae</taxon>
        <taxon>Leptomonas</taxon>
    </lineage>
</organism>
<feature type="region of interest" description="Disordered" evidence="2">
    <location>
        <begin position="135"/>
        <end position="173"/>
    </location>
</feature>
<feature type="coiled-coil region" evidence="1">
    <location>
        <begin position="342"/>
        <end position="369"/>
    </location>
</feature>
<dbReference type="Proteomes" id="UP000037923">
    <property type="component" value="Unassembled WGS sequence"/>
</dbReference>
<keyword evidence="1" id="KW-0175">Coiled coil</keyword>
<dbReference type="OrthoDB" id="266525at2759"/>
<evidence type="ECO:0000256" key="1">
    <source>
        <dbReference type="SAM" id="Coils"/>
    </source>
</evidence>
<dbReference type="AlphaFoldDB" id="A0A0M9FXZ8"/>
<dbReference type="EMBL" id="LGTL01000014">
    <property type="protein sequence ID" value="KPA78420.1"/>
    <property type="molecule type" value="Genomic_DNA"/>
</dbReference>
<feature type="compositionally biased region" description="Low complexity" evidence="2">
    <location>
        <begin position="252"/>
        <end position="261"/>
    </location>
</feature>
<keyword evidence="4" id="KW-1185">Reference proteome</keyword>
<evidence type="ECO:0000313" key="3">
    <source>
        <dbReference type="EMBL" id="KPA78420.1"/>
    </source>
</evidence>
<reference evidence="3 4" key="1">
    <citation type="submission" date="2015-07" db="EMBL/GenBank/DDBJ databases">
        <title>High-quality genome of monoxenous trypanosomatid Leptomonas pyrrhocoris.</title>
        <authorList>
            <person name="Flegontov P."/>
            <person name="Butenko A."/>
            <person name="Firsov S."/>
            <person name="Vlcek C."/>
            <person name="Logacheva M.D."/>
            <person name="Field M."/>
            <person name="Filatov D."/>
            <person name="Flegontova O."/>
            <person name="Gerasimov E."/>
            <person name="Jackson A.P."/>
            <person name="Kelly S."/>
            <person name="Opperdoes F."/>
            <person name="O'Reilly A."/>
            <person name="Votypka J."/>
            <person name="Yurchenko V."/>
            <person name="Lukes J."/>
        </authorList>
    </citation>
    <scope>NUCLEOTIDE SEQUENCE [LARGE SCALE GENOMIC DNA]</scope>
    <source>
        <strain evidence="3">H10</strain>
    </source>
</reference>
<feature type="compositionally biased region" description="Basic and acidic residues" evidence="2">
    <location>
        <begin position="843"/>
        <end position="856"/>
    </location>
</feature>
<sequence length="1002" mass="107840">MKADELNPGGGAALPISLEPHPPAAFIKRFAILDSSDEGDIDVPAGDGSARSANHFDSIKLDWSGMLAESSDSTPTPPLRAKTALAAPLKPMGELVSTEDGVNAPAPPTAASVPAATGTTKLISSFRQLELLDSDNSDDGAALEGAARTPLRSRLERARQSAGPGAAPAPATLIPQPSAEVATASPQLTPPSTALLVASTGTTNESVTATRSHVSRRPEATLATHPVVHASPTAAAAAVVSTVQTPPPPCPATAAPAQGPTKTRASQRRPAPLRKLKKAHQEAPIATTTAAAAPAAPTRSAEPDLLSPGVEYTTVPRWTKGMTKKNGVYVQSSVLASRTGLYERGLKGLKRAEEKREELRAKLEEAERSATTFHPVISPRARALKRDARLGSAASAEQEMSPQLRHRLQLLELPDEAAATCRHSPRISATSERIVRGCRERSSGAAVPAGDRLYQDYFNRQEAMETAQQEMPPSQPPVVVRSQREIAAHIASLYEFEEHRRRAIANAREAPLPAAPKAPLQVYVDPTDLVRRLTRAATPSPRRLALTRQTSDECTFQPQPNPNAAELARVARQRGLRRWVRHFSGSETLTLSALLDYTGPASREAQCVAAVLSQRCSLQSAWTVEELVAAFEGAEDVAVEQLWRRYPPTGEGTSSTTVDLTFHPALNVHSAAIVESMEPEQRCGPTYDRLFLVAKSKQLAQKQQELEAEQATLEAEQRRHAIKERVQAEWRAKERRRLDAYREEKACQNGEEAPPSTQSPRTGLTAQKTSRRLLMPSVSPKDTARVRKQPSPSPTKPADAPTYATKYASAGRASPHSSTLVTAAVRPPSPPPTTVPPFPPAKMHSDGRISVEDRSLAGEPSAIPLSTDPSKPGKEMMDEPTHATEAPTRRENQELSSAAEALRQLLGGTTHSSAQPTRAPTKAAATQSHANSTPMTPQDINRPRDSKPNCRPLDVVLECAALRDPATVSCGERGPLERAQKRQLRELGRLLYNRSRARIEDK</sequence>
<feature type="region of interest" description="Disordered" evidence="2">
    <location>
        <begin position="244"/>
        <end position="308"/>
    </location>
</feature>
<gene>
    <name evidence="3" type="ORF">ABB37_06523</name>
</gene>
<feature type="compositionally biased region" description="Low complexity" evidence="2">
    <location>
        <begin position="283"/>
        <end position="298"/>
    </location>
</feature>
<dbReference type="VEuPathDB" id="TriTrypDB:LpyrH10_14_2380"/>
<comment type="caution">
    <text evidence="3">The sequence shown here is derived from an EMBL/GenBank/DDBJ whole genome shotgun (WGS) entry which is preliminary data.</text>
</comment>
<feature type="region of interest" description="Disordered" evidence="2">
    <location>
        <begin position="743"/>
        <end position="897"/>
    </location>
</feature>
<evidence type="ECO:0000313" key="4">
    <source>
        <dbReference type="Proteomes" id="UP000037923"/>
    </source>
</evidence>
<feature type="compositionally biased region" description="Basic and acidic residues" evidence="2">
    <location>
        <begin position="871"/>
        <end position="893"/>
    </location>
</feature>
<feature type="coiled-coil region" evidence="1">
    <location>
        <begin position="692"/>
        <end position="719"/>
    </location>
</feature>
<feature type="compositionally biased region" description="Low complexity" evidence="2">
    <location>
        <begin position="162"/>
        <end position="171"/>
    </location>
</feature>